<dbReference type="PANTHER" id="PTHR43132">
    <property type="entry name" value="ARSENICAL RESISTANCE OPERON REPRESSOR ARSR-RELATED"/>
    <property type="match status" value="1"/>
</dbReference>
<proteinExistence type="predicted"/>
<dbReference type="EMBL" id="JACBZA010000001">
    <property type="protein sequence ID" value="NYH82173.1"/>
    <property type="molecule type" value="Genomic_DNA"/>
</dbReference>
<reference evidence="6 9" key="2">
    <citation type="submission" date="2020-07" db="EMBL/GenBank/DDBJ databases">
        <title>Sequencing the genomes of 1000 actinobacteria strains.</title>
        <authorList>
            <person name="Klenk H.-P."/>
        </authorList>
    </citation>
    <scope>NUCLEOTIDE SEQUENCE [LARGE SCALE GENOMIC DNA]</scope>
    <source>
        <strain evidence="6 9">DSM 45117</strain>
    </source>
</reference>
<dbReference type="OrthoDB" id="4745720at2"/>
<dbReference type="STRING" id="504797.SAMN05421678_11983"/>
<dbReference type="Pfam" id="PF12840">
    <property type="entry name" value="HTH_20"/>
    <property type="match status" value="1"/>
</dbReference>
<keyword evidence="3" id="KW-0804">Transcription</keyword>
<dbReference type="CDD" id="cd00090">
    <property type="entry name" value="HTH_ARSR"/>
    <property type="match status" value="1"/>
</dbReference>
<evidence type="ECO:0000256" key="3">
    <source>
        <dbReference type="ARBA" id="ARBA00023163"/>
    </source>
</evidence>
<evidence type="ECO:0000256" key="2">
    <source>
        <dbReference type="ARBA" id="ARBA00023125"/>
    </source>
</evidence>
<feature type="compositionally biased region" description="Low complexity" evidence="4">
    <location>
        <begin position="358"/>
        <end position="372"/>
    </location>
</feature>
<dbReference type="Proteomes" id="UP000199052">
    <property type="component" value="Unassembled WGS sequence"/>
</dbReference>
<protein>
    <submittedName>
        <fullName evidence="6">DNA-binding transcriptional ArsR family regulator</fullName>
    </submittedName>
    <submittedName>
        <fullName evidence="7">Helix-turn-helix domain-containing protein</fullName>
    </submittedName>
</protein>
<dbReference type="GO" id="GO:0003677">
    <property type="term" value="F:DNA binding"/>
    <property type="evidence" value="ECO:0007669"/>
    <property type="project" value="UniProtKB-KW"/>
</dbReference>
<feature type="region of interest" description="Disordered" evidence="4">
    <location>
        <begin position="326"/>
        <end position="372"/>
    </location>
</feature>
<feature type="domain" description="HTH arsR-type" evidence="5">
    <location>
        <begin position="258"/>
        <end position="332"/>
    </location>
</feature>
<organism evidence="7 8">
    <name type="scientific">Actinopolymorpha cephalotaxi</name>
    <dbReference type="NCBI Taxonomy" id="504797"/>
    <lineage>
        <taxon>Bacteria</taxon>
        <taxon>Bacillati</taxon>
        <taxon>Actinomycetota</taxon>
        <taxon>Actinomycetes</taxon>
        <taxon>Propionibacteriales</taxon>
        <taxon>Actinopolymorphaceae</taxon>
        <taxon>Actinopolymorpha</taxon>
    </lineage>
</organism>
<dbReference type="EMBL" id="FOOI01000019">
    <property type="protein sequence ID" value="SFH49809.1"/>
    <property type="molecule type" value="Genomic_DNA"/>
</dbReference>
<evidence type="ECO:0000313" key="7">
    <source>
        <dbReference type="EMBL" id="SFH49809.1"/>
    </source>
</evidence>
<evidence type="ECO:0000313" key="6">
    <source>
        <dbReference type="EMBL" id="NYH82173.1"/>
    </source>
</evidence>
<evidence type="ECO:0000313" key="8">
    <source>
        <dbReference type="Proteomes" id="UP000199052"/>
    </source>
</evidence>
<dbReference type="SMART" id="SM00418">
    <property type="entry name" value="HTH_ARSR"/>
    <property type="match status" value="1"/>
</dbReference>
<keyword evidence="2 6" id="KW-0238">DNA-binding</keyword>
<dbReference type="InterPro" id="IPR036390">
    <property type="entry name" value="WH_DNA-bd_sf"/>
</dbReference>
<dbReference type="RefSeq" id="WP_092888734.1">
    <property type="nucleotide sequence ID" value="NZ_FOOI01000019.1"/>
</dbReference>
<keyword evidence="9" id="KW-1185">Reference proteome</keyword>
<keyword evidence="1" id="KW-0805">Transcription regulation</keyword>
<dbReference type="Gene3D" id="1.10.10.10">
    <property type="entry name" value="Winged helix-like DNA-binding domain superfamily/Winged helix DNA-binding domain"/>
    <property type="match status" value="1"/>
</dbReference>
<evidence type="ECO:0000313" key="9">
    <source>
        <dbReference type="Proteomes" id="UP000533017"/>
    </source>
</evidence>
<accession>A0A1I3AJ81</accession>
<evidence type="ECO:0000256" key="1">
    <source>
        <dbReference type="ARBA" id="ARBA00023015"/>
    </source>
</evidence>
<reference evidence="7 8" key="1">
    <citation type="submission" date="2016-10" db="EMBL/GenBank/DDBJ databases">
        <authorList>
            <person name="de Groot N.N."/>
        </authorList>
    </citation>
    <scope>NUCLEOTIDE SEQUENCE [LARGE SCALE GENOMIC DNA]</scope>
    <source>
        <strain evidence="7 8">CPCC 202808</strain>
    </source>
</reference>
<dbReference type="SUPFAM" id="SSF46785">
    <property type="entry name" value="Winged helix' DNA-binding domain"/>
    <property type="match status" value="1"/>
</dbReference>
<evidence type="ECO:0000259" key="5">
    <source>
        <dbReference type="SMART" id="SM00418"/>
    </source>
</evidence>
<evidence type="ECO:0000256" key="4">
    <source>
        <dbReference type="SAM" id="MobiDB-lite"/>
    </source>
</evidence>
<dbReference type="GO" id="GO:0003700">
    <property type="term" value="F:DNA-binding transcription factor activity"/>
    <property type="evidence" value="ECO:0007669"/>
    <property type="project" value="InterPro"/>
</dbReference>
<dbReference type="PANTHER" id="PTHR43132:SF8">
    <property type="entry name" value="HTH-TYPE TRANSCRIPTIONAL REGULATOR KMTR"/>
    <property type="match status" value="1"/>
</dbReference>
<dbReference type="InterPro" id="IPR051011">
    <property type="entry name" value="Metal_resp_trans_reg"/>
</dbReference>
<sequence length="372" mass="39244">MIRIRLTADDLAGVRFATRPAPLLELNTALLMMGRTDGGLLFGAWRRRMARSLPATVRPIGDLVPAGAAPGFLDVYDDTLPAALDRPRTWRPELVRAELERVYAPAPAAKPVPTWIRALHRGEADAWEVLRRGQHAAFETAIRPVWGVVQDLHHGEFTRHAATVAEHGIGAALRGLVTGARLRGQVWEVDASVEQDVDVAGRGLVLMPTFHWTGHPLVCDLPALPDLPVVLTYAAGQGTPLPTDGVGRTGPAGDARAGLAEVLGRTRFGLLLLLADGHTTSDLARLLGVGNATVSAHTAALRGAGLITTVRTGRSVLHRRTALGDLLVRRQGPGTATGPPPRSPASTPDRPAAGATPSAGWAGSSRRSAGRG</sequence>
<dbReference type="InterPro" id="IPR001845">
    <property type="entry name" value="HTH_ArsR_DNA-bd_dom"/>
</dbReference>
<name>A0A1I3AJ81_9ACTN</name>
<dbReference type="AlphaFoldDB" id="A0A1I3AJ81"/>
<dbReference type="InterPro" id="IPR036388">
    <property type="entry name" value="WH-like_DNA-bd_sf"/>
</dbReference>
<dbReference type="InterPro" id="IPR011991">
    <property type="entry name" value="ArsR-like_HTH"/>
</dbReference>
<gene>
    <name evidence="6" type="ORF">FHR37_001024</name>
    <name evidence="7" type="ORF">SAMN05421678_11983</name>
</gene>
<dbReference type="Proteomes" id="UP000533017">
    <property type="component" value="Unassembled WGS sequence"/>
</dbReference>